<evidence type="ECO:0000259" key="1">
    <source>
        <dbReference type="Pfam" id="PF14478"/>
    </source>
</evidence>
<feature type="domain" description="Transcobalamin-like C-terminal" evidence="1">
    <location>
        <begin position="70"/>
        <end position="142"/>
    </location>
</feature>
<evidence type="ECO:0000313" key="2">
    <source>
        <dbReference type="EMBL" id="OGJ05692.1"/>
    </source>
</evidence>
<organism evidence="2 3">
    <name type="scientific">Candidatus Nomurabacteria bacterium RIFOXYA1_FULL_35_17</name>
    <dbReference type="NCBI Taxonomy" id="1801798"/>
    <lineage>
        <taxon>Bacteria</taxon>
        <taxon>Candidatus Nomuraibacteriota</taxon>
    </lineage>
</organism>
<name>A0A1F6YH33_9BACT</name>
<sequence>MYKNRKNIYIKLFFALLFAVVAITFIQTTPLRPEVGAPLLNQGGVRGGNYVSTTVLIDKTTINLQSAPNTTFYDALVQAKNAGKITFSGKNYPGLGFFVTDIGTLHSGNGKNLFYYINGKEASVGVSSYLLKNGDIIEWKLK</sequence>
<gene>
    <name evidence="2" type="ORF">A2192_00405</name>
</gene>
<proteinExistence type="predicted"/>
<dbReference type="InterPro" id="IPR027954">
    <property type="entry name" value="Transcobalamin-like_C"/>
</dbReference>
<protein>
    <recommendedName>
        <fullName evidence="1">Transcobalamin-like C-terminal domain-containing protein</fullName>
    </recommendedName>
</protein>
<reference evidence="2 3" key="1">
    <citation type="journal article" date="2016" name="Nat. Commun.">
        <title>Thousands of microbial genomes shed light on interconnected biogeochemical processes in an aquifer system.</title>
        <authorList>
            <person name="Anantharaman K."/>
            <person name="Brown C.T."/>
            <person name="Hug L.A."/>
            <person name="Sharon I."/>
            <person name="Castelle C.J."/>
            <person name="Probst A.J."/>
            <person name="Thomas B.C."/>
            <person name="Singh A."/>
            <person name="Wilkins M.J."/>
            <person name="Karaoz U."/>
            <person name="Brodie E.L."/>
            <person name="Williams K.H."/>
            <person name="Hubbard S.S."/>
            <person name="Banfield J.F."/>
        </authorList>
    </citation>
    <scope>NUCLEOTIDE SEQUENCE [LARGE SCALE GENOMIC DNA]</scope>
</reference>
<dbReference type="EMBL" id="MFVW01000035">
    <property type="protein sequence ID" value="OGJ05692.1"/>
    <property type="molecule type" value="Genomic_DNA"/>
</dbReference>
<dbReference type="AlphaFoldDB" id="A0A1F6YH33"/>
<dbReference type="Pfam" id="PF14478">
    <property type="entry name" value="DUF4430"/>
    <property type="match status" value="1"/>
</dbReference>
<accession>A0A1F6YH33</accession>
<evidence type="ECO:0000313" key="3">
    <source>
        <dbReference type="Proteomes" id="UP000179274"/>
    </source>
</evidence>
<dbReference type="Proteomes" id="UP000179274">
    <property type="component" value="Unassembled WGS sequence"/>
</dbReference>
<dbReference type="Gene3D" id="2.170.130.30">
    <property type="match status" value="1"/>
</dbReference>
<comment type="caution">
    <text evidence="2">The sequence shown here is derived from an EMBL/GenBank/DDBJ whole genome shotgun (WGS) entry which is preliminary data.</text>
</comment>